<evidence type="ECO:0000259" key="11">
    <source>
        <dbReference type="PROSITE" id="PS51202"/>
    </source>
</evidence>
<organism evidence="12 13">
    <name type="scientific">Acetobacteroides hydrogenigenes</name>
    <dbReference type="NCBI Taxonomy" id="979970"/>
    <lineage>
        <taxon>Bacteria</taxon>
        <taxon>Pseudomonadati</taxon>
        <taxon>Bacteroidota</taxon>
        <taxon>Bacteroidia</taxon>
        <taxon>Bacteroidales</taxon>
        <taxon>Rikenellaceae</taxon>
        <taxon>Acetobacteroides</taxon>
    </lineage>
</organism>
<feature type="transmembrane region" description="Helical" evidence="10">
    <location>
        <begin position="188"/>
        <end position="209"/>
    </location>
</feature>
<dbReference type="Gene3D" id="1.20.1530.20">
    <property type="match status" value="1"/>
</dbReference>
<dbReference type="AlphaFoldDB" id="A0A4R2EKB7"/>
<comment type="subcellular location">
    <subcellularLocation>
        <location evidence="1">Cell membrane</location>
        <topology evidence="1">Multi-pass membrane protein</topology>
    </subcellularLocation>
</comment>
<dbReference type="Proteomes" id="UP000294830">
    <property type="component" value="Unassembled WGS sequence"/>
</dbReference>
<feature type="transmembrane region" description="Helical" evidence="10">
    <location>
        <begin position="57"/>
        <end position="78"/>
    </location>
</feature>
<protein>
    <submittedName>
        <fullName evidence="12">Cell volume regulation protein A</fullName>
    </submittedName>
</protein>
<accession>A0A4R2EKB7</accession>
<dbReference type="PANTHER" id="PTHR32507:SF7">
    <property type="entry name" value="K(+)_H(+) ANTIPORTER NHAP2"/>
    <property type="match status" value="1"/>
</dbReference>
<dbReference type="Pfam" id="PF02080">
    <property type="entry name" value="TrkA_C"/>
    <property type="match status" value="1"/>
</dbReference>
<evidence type="ECO:0000256" key="3">
    <source>
        <dbReference type="ARBA" id="ARBA00022449"/>
    </source>
</evidence>
<dbReference type="InterPro" id="IPR006037">
    <property type="entry name" value="RCK_C"/>
</dbReference>
<feature type="transmembrane region" description="Helical" evidence="10">
    <location>
        <begin position="334"/>
        <end position="351"/>
    </location>
</feature>
<dbReference type="InterPro" id="IPR006153">
    <property type="entry name" value="Cation/H_exchanger_TM"/>
</dbReference>
<dbReference type="SUPFAM" id="SSF116726">
    <property type="entry name" value="TrkA C-terminal domain-like"/>
    <property type="match status" value="1"/>
</dbReference>
<feature type="transmembrane region" description="Helical" evidence="10">
    <location>
        <begin position="298"/>
        <end position="322"/>
    </location>
</feature>
<dbReference type="InterPro" id="IPR038770">
    <property type="entry name" value="Na+/solute_symporter_sf"/>
</dbReference>
<dbReference type="GO" id="GO:0008324">
    <property type="term" value="F:monoatomic cation transmembrane transporter activity"/>
    <property type="evidence" value="ECO:0007669"/>
    <property type="project" value="InterPro"/>
</dbReference>
<dbReference type="EMBL" id="SLWB01000012">
    <property type="protein sequence ID" value="TCN64689.1"/>
    <property type="molecule type" value="Genomic_DNA"/>
</dbReference>
<keyword evidence="13" id="KW-1185">Reference proteome</keyword>
<dbReference type="GO" id="GO:0005886">
    <property type="term" value="C:plasma membrane"/>
    <property type="evidence" value="ECO:0007669"/>
    <property type="project" value="UniProtKB-SubCell"/>
</dbReference>
<keyword evidence="7 10" id="KW-1133">Transmembrane helix</keyword>
<dbReference type="NCBIfam" id="NF003716">
    <property type="entry name" value="PRK05326.1-3"/>
    <property type="match status" value="1"/>
</dbReference>
<feature type="transmembrane region" description="Helical" evidence="10">
    <location>
        <begin position="363"/>
        <end position="386"/>
    </location>
</feature>
<keyword evidence="8" id="KW-0406">Ion transport</keyword>
<dbReference type="OrthoDB" id="9810759at2"/>
<evidence type="ECO:0000256" key="7">
    <source>
        <dbReference type="ARBA" id="ARBA00022989"/>
    </source>
</evidence>
<keyword evidence="2" id="KW-0813">Transport</keyword>
<feature type="transmembrane region" description="Helical" evidence="10">
    <location>
        <begin position="274"/>
        <end position="292"/>
    </location>
</feature>
<evidence type="ECO:0000256" key="4">
    <source>
        <dbReference type="ARBA" id="ARBA00022475"/>
    </source>
</evidence>
<dbReference type="GO" id="GO:1902600">
    <property type="term" value="P:proton transmembrane transport"/>
    <property type="evidence" value="ECO:0007669"/>
    <property type="project" value="InterPro"/>
</dbReference>
<dbReference type="PANTHER" id="PTHR32507">
    <property type="entry name" value="NA(+)/H(+) ANTIPORTER 1"/>
    <property type="match status" value="1"/>
</dbReference>
<keyword evidence="3" id="KW-0050">Antiport</keyword>
<keyword evidence="4" id="KW-1003">Cell membrane</keyword>
<dbReference type="InterPro" id="IPR036721">
    <property type="entry name" value="RCK_C_sf"/>
</dbReference>
<evidence type="ECO:0000256" key="9">
    <source>
        <dbReference type="ARBA" id="ARBA00023136"/>
    </source>
</evidence>
<feature type="domain" description="RCK C-terminal" evidence="11">
    <location>
        <begin position="403"/>
        <end position="485"/>
    </location>
</feature>
<evidence type="ECO:0000256" key="8">
    <source>
        <dbReference type="ARBA" id="ARBA00023065"/>
    </source>
</evidence>
<dbReference type="Pfam" id="PF00999">
    <property type="entry name" value="Na_H_Exchanger"/>
    <property type="match status" value="1"/>
</dbReference>
<dbReference type="GO" id="GO:0006813">
    <property type="term" value="P:potassium ion transport"/>
    <property type="evidence" value="ECO:0007669"/>
    <property type="project" value="UniProtKB-KW"/>
</dbReference>
<keyword evidence="5" id="KW-0633">Potassium transport</keyword>
<evidence type="ECO:0000313" key="13">
    <source>
        <dbReference type="Proteomes" id="UP000294830"/>
    </source>
</evidence>
<dbReference type="NCBIfam" id="NF003715">
    <property type="entry name" value="PRK05326.1-2"/>
    <property type="match status" value="1"/>
</dbReference>
<dbReference type="Gene3D" id="3.30.70.1450">
    <property type="entry name" value="Regulator of K+ conductance, C-terminal domain"/>
    <property type="match status" value="1"/>
</dbReference>
<keyword evidence="9 10" id="KW-0472">Membrane</keyword>
<evidence type="ECO:0000256" key="1">
    <source>
        <dbReference type="ARBA" id="ARBA00004651"/>
    </source>
</evidence>
<keyword evidence="5" id="KW-0630">Potassium</keyword>
<comment type="caution">
    <text evidence="12">The sequence shown here is derived from an EMBL/GenBank/DDBJ whole genome shotgun (WGS) entry which is preliminary data.</text>
</comment>
<reference evidence="12 13" key="1">
    <citation type="submission" date="2019-03" db="EMBL/GenBank/DDBJ databases">
        <title>Genomic Encyclopedia of Archaeal and Bacterial Type Strains, Phase II (KMG-II): from individual species to whole genera.</title>
        <authorList>
            <person name="Goeker M."/>
        </authorList>
    </citation>
    <scope>NUCLEOTIDE SEQUENCE [LARGE SCALE GENOMIC DNA]</scope>
    <source>
        <strain evidence="12 13">RL-C</strain>
    </source>
</reference>
<feature type="transmembrane region" description="Helical" evidence="10">
    <location>
        <begin position="6"/>
        <end position="23"/>
    </location>
</feature>
<evidence type="ECO:0000256" key="5">
    <source>
        <dbReference type="ARBA" id="ARBA00022538"/>
    </source>
</evidence>
<feature type="transmembrane region" description="Helical" evidence="10">
    <location>
        <begin position="221"/>
        <end position="238"/>
    </location>
</feature>
<name>A0A4R2EKB7_9BACT</name>
<sequence length="485" mass="53231">MEFTLNNLLLVGSALLVLSIFLSKTSKYGIPAVILFMLVGMLAGIDGPGGINFYNTQISKFIGTLALVLILFSGGLDTRYTDIRPIAKRGILLSTLGVVITAILTGLFIAYTTELNIKEGLLLGAIISSTDAASVFTILRSKSMGLKNNIRPLLEFESGSNDPMAYLLTIIFIMLIKQPDTNIGGYIWFFFKQFTLGSIIGVAMGFAIIKIINRINLNFDGLYAVLLLSLSLLVFGLSDFLGGNGFLSVYLAAIILGNHEFVHKRSLIKHFDGQAWMMQIIMFLTLGLLVNPSDLLPLVGIGLLLSAFIILVARPIAVFTCLAKSQFTTRSKIFISWVGLRGAVPIILSIYALDAGVEKGKLIFNLVFFISLTSVLIKGTTIPYIAKRLRLNVPMHIRKKSTVDIELANKVKSIIIELDVLPEYRCVGKTLVELVLPEGITISMLHRDGNIFIPDGFTRIRPGDKLTILADSVNSLKDFYKKVWG</sequence>
<feature type="transmembrane region" description="Helical" evidence="10">
    <location>
        <begin position="28"/>
        <end position="45"/>
    </location>
</feature>
<feature type="transmembrane region" description="Helical" evidence="10">
    <location>
        <begin position="90"/>
        <end position="109"/>
    </location>
</feature>
<evidence type="ECO:0000313" key="12">
    <source>
        <dbReference type="EMBL" id="TCN64689.1"/>
    </source>
</evidence>
<dbReference type="RefSeq" id="WP_131839837.1">
    <property type="nucleotide sequence ID" value="NZ_SLWB01000012.1"/>
</dbReference>
<gene>
    <name evidence="12" type="ORF">CLV25_11216</name>
</gene>
<dbReference type="GO" id="GO:0015297">
    <property type="term" value="F:antiporter activity"/>
    <property type="evidence" value="ECO:0007669"/>
    <property type="project" value="UniProtKB-KW"/>
</dbReference>
<feature type="transmembrane region" description="Helical" evidence="10">
    <location>
        <begin position="121"/>
        <end position="139"/>
    </location>
</feature>
<keyword evidence="6 10" id="KW-0812">Transmembrane</keyword>
<dbReference type="PROSITE" id="PS51202">
    <property type="entry name" value="RCK_C"/>
    <property type="match status" value="1"/>
</dbReference>
<evidence type="ECO:0000256" key="6">
    <source>
        <dbReference type="ARBA" id="ARBA00022692"/>
    </source>
</evidence>
<evidence type="ECO:0000256" key="10">
    <source>
        <dbReference type="SAM" id="Phobius"/>
    </source>
</evidence>
<proteinExistence type="predicted"/>
<evidence type="ECO:0000256" key="2">
    <source>
        <dbReference type="ARBA" id="ARBA00022448"/>
    </source>
</evidence>